<comment type="caution">
    <text evidence="6">The sequence shown here is derived from an EMBL/GenBank/DDBJ whole genome shotgun (WGS) entry which is preliminary data.</text>
</comment>
<dbReference type="EMBL" id="JADZGI010000004">
    <property type="protein sequence ID" value="MBH0114847.1"/>
    <property type="molecule type" value="Genomic_DNA"/>
</dbReference>
<name>A0A931MM74_9SPHN</name>
<dbReference type="SMART" id="SM00346">
    <property type="entry name" value="HTH_ICLR"/>
    <property type="match status" value="1"/>
</dbReference>
<evidence type="ECO:0000256" key="1">
    <source>
        <dbReference type="ARBA" id="ARBA00023015"/>
    </source>
</evidence>
<dbReference type="PANTHER" id="PTHR30136">
    <property type="entry name" value="HELIX-TURN-HELIX TRANSCRIPTIONAL REGULATOR, ICLR FAMILY"/>
    <property type="match status" value="1"/>
</dbReference>
<dbReference type="InterPro" id="IPR014757">
    <property type="entry name" value="Tscrpt_reg_IclR_C"/>
</dbReference>
<dbReference type="SUPFAM" id="SSF55781">
    <property type="entry name" value="GAF domain-like"/>
    <property type="match status" value="1"/>
</dbReference>
<evidence type="ECO:0000313" key="6">
    <source>
        <dbReference type="EMBL" id="MBH0114847.1"/>
    </source>
</evidence>
<keyword evidence="7" id="KW-1185">Reference proteome</keyword>
<dbReference type="PROSITE" id="PS51077">
    <property type="entry name" value="HTH_ICLR"/>
    <property type="match status" value="1"/>
</dbReference>
<dbReference type="GO" id="GO:0003677">
    <property type="term" value="F:DNA binding"/>
    <property type="evidence" value="ECO:0007669"/>
    <property type="project" value="UniProtKB-KW"/>
</dbReference>
<dbReference type="Pfam" id="PF09339">
    <property type="entry name" value="HTH_IclR"/>
    <property type="match status" value="1"/>
</dbReference>
<keyword evidence="1" id="KW-0805">Transcription regulation</keyword>
<dbReference type="InterPro" id="IPR005471">
    <property type="entry name" value="Tscrpt_reg_IclR_N"/>
</dbReference>
<dbReference type="SUPFAM" id="SSF46785">
    <property type="entry name" value="Winged helix' DNA-binding domain"/>
    <property type="match status" value="1"/>
</dbReference>
<dbReference type="InterPro" id="IPR036390">
    <property type="entry name" value="WH_DNA-bd_sf"/>
</dbReference>
<evidence type="ECO:0000256" key="3">
    <source>
        <dbReference type="ARBA" id="ARBA00023163"/>
    </source>
</evidence>
<evidence type="ECO:0000256" key="2">
    <source>
        <dbReference type="ARBA" id="ARBA00023125"/>
    </source>
</evidence>
<keyword evidence="3" id="KW-0804">Transcription</keyword>
<keyword evidence="2" id="KW-0238">DNA-binding</keyword>
<dbReference type="PROSITE" id="PS51078">
    <property type="entry name" value="ICLR_ED"/>
    <property type="match status" value="1"/>
</dbReference>
<dbReference type="RefSeq" id="WP_197166773.1">
    <property type="nucleotide sequence ID" value="NZ_JADZGI010000004.1"/>
</dbReference>
<protein>
    <submittedName>
        <fullName evidence="6">IclR family transcriptional regulator</fullName>
    </submittedName>
</protein>
<evidence type="ECO:0000313" key="7">
    <source>
        <dbReference type="Proteomes" id="UP000617634"/>
    </source>
</evidence>
<proteinExistence type="predicted"/>
<dbReference type="GO" id="GO:0045892">
    <property type="term" value="P:negative regulation of DNA-templated transcription"/>
    <property type="evidence" value="ECO:0007669"/>
    <property type="project" value="TreeGrafter"/>
</dbReference>
<evidence type="ECO:0000259" key="4">
    <source>
        <dbReference type="PROSITE" id="PS51077"/>
    </source>
</evidence>
<organism evidence="6 7">
    <name type="scientific">Novosphingobium aureum</name>
    <dbReference type="NCBI Taxonomy" id="2792964"/>
    <lineage>
        <taxon>Bacteria</taxon>
        <taxon>Pseudomonadati</taxon>
        <taxon>Pseudomonadota</taxon>
        <taxon>Alphaproteobacteria</taxon>
        <taxon>Sphingomonadales</taxon>
        <taxon>Sphingomonadaceae</taxon>
        <taxon>Novosphingobium</taxon>
    </lineage>
</organism>
<sequence length="262" mass="27728">MAVTIDETNGAGAVHKALSLMLALASDGGETPAARIAEELGLPASSARRLVAAMVREDILMRLERGHYAAGPALARLGNAASLHARLAAAARAPMRRLAQVGGEAAVHLGVLEGEMVTYLAKQSASQAFAETRTGTQLEAYCTGIGKMLLACLPEAEREAFLKAGSFIPITASTITEPARLRAQLRETRTRGHALDDAEMFEGLRCIAVPVIIGTEPVAAISLSRHAAWDQRRMARDVARLETCAGQIAQIMSRRRPSPSAG</sequence>
<accession>A0A931MM74</accession>
<dbReference type="Pfam" id="PF01614">
    <property type="entry name" value="IclR_C"/>
    <property type="match status" value="1"/>
</dbReference>
<gene>
    <name evidence="6" type="ORF">I5E68_18010</name>
</gene>
<dbReference type="GO" id="GO:0003700">
    <property type="term" value="F:DNA-binding transcription factor activity"/>
    <property type="evidence" value="ECO:0007669"/>
    <property type="project" value="TreeGrafter"/>
</dbReference>
<dbReference type="InterPro" id="IPR036388">
    <property type="entry name" value="WH-like_DNA-bd_sf"/>
</dbReference>
<dbReference type="InterPro" id="IPR029016">
    <property type="entry name" value="GAF-like_dom_sf"/>
</dbReference>
<dbReference type="InterPro" id="IPR050707">
    <property type="entry name" value="HTH_MetabolicPath_Reg"/>
</dbReference>
<dbReference type="Proteomes" id="UP000617634">
    <property type="component" value="Unassembled WGS sequence"/>
</dbReference>
<feature type="domain" description="IclR-ED" evidence="5">
    <location>
        <begin position="73"/>
        <end position="254"/>
    </location>
</feature>
<feature type="domain" description="HTH iclR-type" evidence="4">
    <location>
        <begin position="11"/>
        <end position="72"/>
    </location>
</feature>
<dbReference type="Gene3D" id="3.30.450.40">
    <property type="match status" value="1"/>
</dbReference>
<dbReference type="AlphaFoldDB" id="A0A931MM74"/>
<reference evidence="6" key="1">
    <citation type="submission" date="2020-11" db="EMBL/GenBank/DDBJ databases">
        <title>Novosphingobium aureum sp. nov., a marine bacterium isolated from sediment of a salt flat.</title>
        <authorList>
            <person name="Yoo Y."/>
            <person name="Kim J.-J."/>
        </authorList>
    </citation>
    <scope>NUCLEOTIDE SEQUENCE</scope>
    <source>
        <strain evidence="6">YJ-S2-02</strain>
    </source>
</reference>
<dbReference type="PANTHER" id="PTHR30136:SF24">
    <property type="entry name" value="HTH-TYPE TRANSCRIPTIONAL REPRESSOR ALLR"/>
    <property type="match status" value="1"/>
</dbReference>
<dbReference type="Gene3D" id="1.10.10.10">
    <property type="entry name" value="Winged helix-like DNA-binding domain superfamily/Winged helix DNA-binding domain"/>
    <property type="match status" value="1"/>
</dbReference>
<evidence type="ECO:0000259" key="5">
    <source>
        <dbReference type="PROSITE" id="PS51078"/>
    </source>
</evidence>